<evidence type="ECO:0000256" key="1">
    <source>
        <dbReference type="SAM" id="Phobius"/>
    </source>
</evidence>
<dbReference type="Proteomes" id="UP000245431">
    <property type="component" value="Chromosome PVE_r2"/>
</dbReference>
<keyword evidence="1" id="KW-0472">Membrane</keyword>
<evidence type="ECO:0000313" key="3">
    <source>
        <dbReference type="Proteomes" id="UP000245431"/>
    </source>
</evidence>
<evidence type="ECO:0000313" key="2">
    <source>
        <dbReference type="EMBL" id="SBW84235.1"/>
    </source>
</evidence>
<evidence type="ECO:0008006" key="4">
    <source>
        <dbReference type="Google" id="ProtNLM"/>
    </source>
</evidence>
<gene>
    <name evidence="2" type="ORF">PVE_R2G0206</name>
</gene>
<keyword evidence="1" id="KW-1133">Transmembrane helix</keyword>
<organism evidence="2 3">
    <name type="scientific">Pseudomonas veronii 1YdBTEX2</name>
    <dbReference type="NCBI Taxonomy" id="1295141"/>
    <lineage>
        <taxon>Bacteria</taxon>
        <taxon>Pseudomonadati</taxon>
        <taxon>Pseudomonadota</taxon>
        <taxon>Gammaproteobacteria</taxon>
        <taxon>Pseudomonadales</taxon>
        <taxon>Pseudomonadaceae</taxon>
        <taxon>Pseudomonas</taxon>
    </lineage>
</organism>
<dbReference type="AlphaFoldDB" id="A0A1D3K7K9"/>
<proteinExistence type="predicted"/>
<keyword evidence="1" id="KW-0812">Transmembrane</keyword>
<accession>A0A1D3K7K9</accession>
<reference evidence="3" key="1">
    <citation type="submission" date="2016-07" db="EMBL/GenBank/DDBJ databases">
        <authorList>
            <person name="Florea S."/>
            <person name="Webb J.S."/>
            <person name="Jaromczyk J."/>
            <person name="Schardl C.L."/>
        </authorList>
    </citation>
    <scope>NUCLEOTIDE SEQUENCE [LARGE SCALE GENOMIC DNA]</scope>
    <source>
        <strain evidence="3">1YdBTEX2</strain>
    </source>
</reference>
<protein>
    <recommendedName>
        <fullName evidence="4">Transmembrane protein</fullName>
    </recommendedName>
</protein>
<name>A0A1D3K7K9_PSEVE</name>
<dbReference type="EMBL" id="LT599584">
    <property type="protein sequence ID" value="SBW84235.1"/>
    <property type="molecule type" value="Genomic_DNA"/>
</dbReference>
<feature type="transmembrane region" description="Helical" evidence="1">
    <location>
        <begin position="175"/>
        <end position="196"/>
    </location>
</feature>
<sequence>MKANIKAKLVPLFDVAVLKAAKFLWLVMKVFDPRPLQTHFAARKPVKNFAVTHCFSLRGADAELNIARLSNMHIGSSTGKGRTGLVSRKGLIKIYNAENGKFLMIRAQGVPTVAGEKQLTKDSIALNYDAKKALGIPKNQETELQLFVGPANLGDHEFFLMYQDADASSRTARALGWYMAIGGVVYGLFQMALSFLEAAVAALF</sequence>